<feature type="transmembrane region" description="Helical" evidence="8">
    <location>
        <begin position="112"/>
        <end position="132"/>
    </location>
</feature>
<feature type="transmembrane region" description="Helical" evidence="8">
    <location>
        <begin position="139"/>
        <end position="158"/>
    </location>
</feature>
<evidence type="ECO:0000256" key="6">
    <source>
        <dbReference type="ARBA" id="ARBA00023136"/>
    </source>
</evidence>
<dbReference type="VEuPathDB" id="FungiDB:PC110_g19225"/>
<accession>A0A329RI08</accession>
<evidence type="ECO:0000256" key="4">
    <source>
        <dbReference type="ARBA" id="ARBA00022692"/>
    </source>
</evidence>
<dbReference type="EMBL" id="MJFZ01000900">
    <property type="protein sequence ID" value="RAW24345.1"/>
    <property type="molecule type" value="Genomic_DNA"/>
</dbReference>
<evidence type="ECO:0000256" key="2">
    <source>
        <dbReference type="ARBA" id="ARBA00007015"/>
    </source>
</evidence>
<feature type="transmembrane region" description="Helical" evidence="8">
    <location>
        <begin position="312"/>
        <end position="338"/>
    </location>
</feature>
<keyword evidence="16" id="KW-1185">Reference proteome</keyword>
<dbReference type="EMBL" id="RCMK01000431">
    <property type="protein sequence ID" value="KAG2929083.1"/>
    <property type="molecule type" value="Genomic_DNA"/>
</dbReference>
<evidence type="ECO:0000256" key="1">
    <source>
        <dbReference type="ARBA" id="ARBA00004141"/>
    </source>
</evidence>
<feature type="transmembrane region" description="Helical" evidence="8">
    <location>
        <begin position="272"/>
        <end position="291"/>
    </location>
</feature>
<dbReference type="EMBL" id="RCMI01000430">
    <property type="protein sequence ID" value="KAG2911167.1"/>
    <property type="molecule type" value="Genomic_DNA"/>
</dbReference>
<dbReference type="SUPFAM" id="SSF103473">
    <property type="entry name" value="MFS general substrate transporter"/>
    <property type="match status" value="1"/>
</dbReference>
<feature type="transmembrane region" description="Helical" evidence="8">
    <location>
        <begin position="68"/>
        <end position="92"/>
    </location>
</feature>
<dbReference type="Proteomes" id="UP000688947">
    <property type="component" value="Unassembled WGS sequence"/>
</dbReference>
<feature type="transmembrane region" description="Helical" evidence="8">
    <location>
        <begin position="491"/>
        <end position="511"/>
    </location>
</feature>
<evidence type="ECO:0000313" key="15">
    <source>
        <dbReference type="EMBL" id="RAW24345.1"/>
    </source>
</evidence>
<evidence type="ECO:0000313" key="12">
    <source>
        <dbReference type="EMBL" id="KAG2987689.1"/>
    </source>
</evidence>
<dbReference type="InterPro" id="IPR039309">
    <property type="entry name" value="BT1"/>
</dbReference>
<feature type="transmembrane region" description="Helical" evidence="8">
    <location>
        <begin position="194"/>
        <end position="212"/>
    </location>
</feature>
<dbReference type="Gene3D" id="1.20.1720.10">
    <property type="entry name" value="Multidrug resistance protein D"/>
    <property type="match status" value="1"/>
</dbReference>
<protein>
    <recommendedName>
        <fullName evidence="17">Major facilitator superfamily domain</fullName>
    </recommendedName>
</protein>
<dbReference type="Proteomes" id="UP000736787">
    <property type="component" value="Unassembled WGS sequence"/>
</dbReference>
<feature type="transmembrane region" description="Helical" evidence="8">
    <location>
        <begin position="410"/>
        <end position="435"/>
    </location>
</feature>
<gene>
    <name evidence="14" type="ORF">JG687_00011485</name>
    <name evidence="15" type="ORF">PC110_g19225</name>
    <name evidence="9" type="ORF">PC113_g12093</name>
    <name evidence="10" type="ORF">PC115_g12658</name>
    <name evidence="11" type="ORF">PC117_g14093</name>
    <name evidence="12" type="ORF">PC118_g7148</name>
    <name evidence="13" type="ORF">PC129_g5088</name>
</gene>
<keyword evidence="4 8" id="KW-0812">Transmembrane</keyword>
<dbReference type="Pfam" id="PF03092">
    <property type="entry name" value="BT1"/>
    <property type="match status" value="2"/>
</dbReference>
<reference evidence="15 16" key="1">
    <citation type="submission" date="2018-01" db="EMBL/GenBank/DDBJ databases">
        <title>Draft genome of the strawberry crown rot pathogen Phytophthora cactorum.</title>
        <authorList>
            <person name="Armitage A.D."/>
            <person name="Lysoe E."/>
            <person name="Nellist C.F."/>
            <person name="Harrison R.J."/>
            <person name="Brurberg M.B."/>
        </authorList>
    </citation>
    <scope>NUCLEOTIDE SEQUENCE [LARGE SCALE GENOMIC DNA]</scope>
    <source>
        <strain evidence="15 16">10300</strain>
    </source>
</reference>
<dbReference type="EMBL" id="RCMG01000358">
    <property type="protein sequence ID" value="KAG2855850.1"/>
    <property type="molecule type" value="Genomic_DNA"/>
</dbReference>
<comment type="similarity">
    <text evidence="2">Belongs to the major facilitator superfamily. Folate-biopterin transporter (TC 2.A.71) family.</text>
</comment>
<feature type="transmembrane region" description="Helical" evidence="8">
    <location>
        <begin position="358"/>
        <end position="376"/>
    </location>
</feature>
<feature type="transmembrane region" description="Helical" evidence="8">
    <location>
        <begin position="233"/>
        <end position="252"/>
    </location>
</feature>
<evidence type="ECO:0000313" key="13">
    <source>
        <dbReference type="EMBL" id="KAG3224242.1"/>
    </source>
</evidence>
<dbReference type="GO" id="GO:0016020">
    <property type="term" value="C:membrane"/>
    <property type="evidence" value="ECO:0007669"/>
    <property type="project" value="UniProtKB-SubCell"/>
</dbReference>
<evidence type="ECO:0000313" key="11">
    <source>
        <dbReference type="EMBL" id="KAG2929083.1"/>
    </source>
</evidence>
<evidence type="ECO:0008006" key="17">
    <source>
        <dbReference type="Google" id="ProtNLM"/>
    </source>
</evidence>
<dbReference type="EMBL" id="JAENGZ010000707">
    <property type="protein sequence ID" value="KAG6954982.1"/>
    <property type="molecule type" value="Genomic_DNA"/>
</dbReference>
<organism evidence="15 16">
    <name type="scientific">Phytophthora cactorum</name>
    <dbReference type="NCBI Taxonomy" id="29920"/>
    <lineage>
        <taxon>Eukaryota</taxon>
        <taxon>Sar</taxon>
        <taxon>Stramenopiles</taxon>
        <taxon>Oomycota</taxon>
        <taxon>Peronosporomycetes</taxon>
        <taxon>Peronosporales</taxon>
        <taxon>Peronosporaceae</taxon>
        <taxon>Phytophthora</taxon>
    </lineage>
</organism>
<comment type="caution">
    <text evidence="15">The sequence shown here is derived from an EMBL/GenBank/DDBJ whole genome shotgun (WGS) entry which is preliminary data.</text>
</comment>
<comment type="subcellular location">
    <subcellularLocation>
        <location evidence="1">Membrane</location>
        <topology evidence="1">Multi-pass membrane protein</topology>
    </subcellularLocation>
</comment>
<evidence type="ECO:0000313" key="10">
    <source>
        <dbReference type="EMBL" id="KAG2911167.1"/>
    </source>
</evidence>
<evidence type="ECO:0000313" key="14">
    <source>
        <dbReference type="EMBL" id="KAG6954982.1"/>
    </source>
</evidence>
<evidence type="ECO:0000256" key="7">
    <source>
        <dbReference type="SAM" id="MobiDB-lite"/>
    </source>
</evidence>
<dbReference type="PANTHER" id="PTHR31585">
    <property type="entry name" value="FOLATE-BIOPTERIN TRANSPORTER 1, CHLOROPLASTIC"/>
    <property type="match status" value="1"/>
</dbReference>
<keyword evidence="6 8" id="KW-0472">Membrane</keyword>
<keyword evidence="3" id="KW-0813">Transport</keyword>
<feature type="transmembrane region" description="Helical" evidence="8">
    <location>
        <begin position="447"/>
        <end position="469"/>
    </location>
</feature>
<dbReference type="Proteomes" id="UP000251314">
    <property type="component" value="Unassembled WGS sequence"/>
</dbReference>
<reference evidence="14" key="3">
    <citation type="submission" date="2021-01" db="EMBL/GenBank/DDBJ databases">
        <title>Phytophthora aleatoria, a newly-described species from Pinus radiata is distinct from Phytophthora cactorum isolates based on comparative genomics.</title>
        <authorList>
            <person name="Mcdougal R."/>
            <person name="Panda P."/>
            <person name="Williams N."/>
            <person name="Studholme D.J."/>
        </authorList>
    </citation>
    <scope>NUCLEOTIDE SEQUENCE</scope>
    <source>
        <strain evidence="14">NZFS 3830</strain>
    </source>
</reference>
<dbReference type="Proteomes" id="UP000774804">
    <property type="component" value="Unassembled WGS sequence"/>
</dbReference>
<dbReference type="InterPro" id="IPR036259">
    <property type="entry name" value="MFS_trans_sf"/>
</dbReference>
<evidence type="ECO:0000256" key="5">
    <source>
        <dbReference type="ARBA" id="ARBA00022989"/>
    </source>
</evidence>
<evidence type="ECO:0000313" key="9">
    <source>
        <dbReference type="EMBL" id="KAG2855850.1"/>
    </source>
</evidence>
<dbReference type="PANTHER" id="PTHR31585:SF5">
    <property type="entry name" value="RNA-BINDING S4 DOMAIN-CONTAINING PROTEIN"/>
    <property type="match status" value="1"/>
</dbReference>
<dbReference type="EMBL" id="RCML01000167">
    <property type="protein sequence ID" value="KAG2987689.1"/>
    <property type="molecule type" value="Genomic_DNA"/>
</dbReference>
<dbReference type="Proteomes" id="UP000760860">
    <property type="component" value="Unassembled WGS sequence"/>
</dbReference>
<dbReference type="EMBL" id="RCMV01000118">
    <property type="protein sequence ID" value="KAG3224242.1"/>
    <property type="molecule type" value="Genomic_DNA"/>
</dbReference>
<keyword evidence="5 8" id="KW-1133">Transmembrane helix</keyword>
<evidence type="ECO:0000313" key="16">
    <source>
        <dbReference type="Proteomes" id="UP000251314"/>
    </source>
</evidence>
<feature type="transmembrane region" description="Helical" evidence="8">
    <location>
        <begin position="531"/>
        <end position="549"/>
    </location>
</feature>
<sequence length="570" mass="63028">MATTHHAAGATPSKLDIPTRLSYLSGTSQTPKDLGDGYAGVKTPDPNDLEGGALREGGMPVLTSKDNVGLLAQYAAVGMVYGMLPATIYPFLQQYLNCTGAQVTTASTLVVFPWSFKCFYGILSDCFPIFGYRRRPYMLLGWGICLVMLVIMACMPAGKPYYTVSSDRKISPEDYTPEIEARINYDASSQGAKYVILMFFAAFGYVMADVCADSIVVDLAQREPLEKRGKTQSCIYTVRTIFVIIGEIITGFAFNGEEYGGKFDFSLTFPQLMAIMAVCTALVLPATWFFIKEEKQPKPNFREYMKALWDLICTRAMYQVIAYNFFSNIFSGISYTASSPVQSYMVGVTPINSTISDILGNLLFMFGIMITSKWGLHWSWRGMIVFTGCFVMVIDGICTFITVWDVFRSQWFWLGLPIAVQVPYGVGWMISNFVIVELSGIGNEGAVYGLITATHNVASPFATTLTLVIDRPFDLSTERIQIDDHSIRADVSYAVIIMYAMTAFSWVFLVLLPKQKEATQELVRKGGSSKLIGGITVFYLVFALIWSVMTNIMAMFDSTSCLVIAGGDGC</sequence>
<dbReference type="AlphaFoldDB" id="A0A329RI08"/>
<evidence type="ECO:0000256" key="8">
    <source>
        <dbReference type="SAM" id="Phobius"/>
    </source>
</evidence>
<dbReference type="Proteomes" id="UP000697107">
    <property type="component" value="Unassembled WGS sequence"/>
</dbReference>
<proteinExistence type="inferred from homology"/>
<evidence type="ECO:0000256" key="3">
    <source>
        <dbReference type="ARBA" id="ARBA00022448"/>
    </source>
</evidence>
<name>A0A329RI08_9STRA</name>
<feature type="region of interest" description="Disordered" evidence="7">
    <location>
        <begin position="25"/>
        <end position="53"/>
    </location>
</feature>
<feature type="transmembrane region" description="Helical" evidence="8">
    <location>
        <begin position="383"/>
        <end position="404"/>
    </location>
</feature>
<dbReference type="OrthoDB" id="754047at2759"/>
<reference evidence="9" key="2">
    <citation type="submission" date="2018-10" db="EMBL/GenBank/DDBJ databases">
        <title>Effector identification in a new, highly contiguous assembly of the strawberry crown rot pathogen Phytophthora cactorum.</title>
        <authorList>
            <person name="Armitage A.D."/>
            <person name="Nellist C.F."/>
            <person name="Bates H."/>
            <person name="Vickerstaff R.J."/>
            <person name="Harrison R.J."/>
        </authorList>
    </citation>
    <scope>NUCLEOTIDE SEQUENCE</scope>
    <source>
        <strain evidence="9">15-7</strain>
        <strain evidence="10">4032</strain>
        <strain evidence="11">4040</strain>
        <strain evidence="12">P415</strain>
        <strain evidence="13">P421</strain>
    </source>
</reference>
<dbReference type="Proteomes" id="UP000735874">
    <property type="component" value="Unassembled WGS sequence"/>
</dbReference>